<evidence type="ECO:0000256" key="1">
    <source>
        <dbReference type="ARBA" id="ARBA00008078"/>
    </source>
</evidence>
<dbReference type="InterPro" id="IPR006677">
    <property type="entry name" value="tRNA_intron_Endonuc_cat-like"/>
</dbReference>
<organism evidence="9 10">
    <name type="scientific">Seiridium unicorne</name>
    <dbReference type="NCBI Taxonomy" id="138068"/>
    <lineage>
        <taxon>Eukaryota</taxon>
        <taxon>Fungi</taxon>
        <taxon>Dikarya</taxon>
        <taxon>Ascomycota</taxon>
        <taxon>Pezizomycotina</taxon>
        <taxon>Sordariomycetes</taxon>
        <taxon>Xylariomycetidae</taxon>
        <taxon>Amphisphaeriales</taxon>
        <taxon>Sporocadaceae</taxon>
        <taxon>Seiridium</taxon>
    </lineage>
</organism>
<comment type="similarity">
    <text evidence="1">Belongs to the tRNA-intron endonuclease family.</text>
</comment>
<feature type="region of interest" description="Disordered" evidence="7">
    <location>
        <begin position="261"/>
        <end position="305"/>
    </location>
</feature>
<feature type="domain" description="tRNA intron endonuclease catalytic" evidence="8">
    <location>
        <begin position="414"/>
        <end position="503"/>
    </location>
</feature>
<evidence type="ECO:0000256" key="3">
    <source>
        <dbReference type="ARBA" id="ARBA00022694"/>
    </source>
</evidence>
<evidence type="ECO:0000256" key="4">
    <source>
        <dbReference type="ARBA" id="ARBA00023239"/>
    </source>
</evidence>
<dbReference type="InterPro" id="IPR011856">
    <property type="entry name" value="tRNA_endonuc-like_dom_sf"/>
</dbReference>
<comment type="caution">
    <text evidence="9">The sequence shown here is derived from an EMBL/GenBank/DDBJ whole genome shotgun (WGS) entry which is preliminary data.</text>
</comment>
<dbReference type="PANTHER" id="PTHR21227">
    <property type="entry name" value="TRNA-SPLICING ENDONUCLEASE SUBUNIT SEN2"/>
    <property type="match status" value="1"/>
</dbReference>
<dbReference type="NCBIfam" id="TIGR00324">
    <property type="entry name" value="endA"/>
    <property type="match status" value="1"/>
</dbReference>
<name>A0ABR2VIB4_9PEZI</name>
<keyword evidence="4" id="KW-0456">Lyase</keyword>
<dbReference type="Pfam" id="PF01974">
    <property type="entry name" value="tRNA_int_endo"/>
    <property type="match status" value="1"/>
</dbReference>
<dbReference type="InterPro" id="IPR036167">
    <property type="entry name" value="tRNA_intron_Endo_cat-like_sf"/>
</dbReference>
<gene>
    <name evidence="9" type="ORF">SUNI508_00219</name>
</gene>
<evidence type="ECO:0000256" key="2">
    <source>
        <dbReference type="ARBA" id="ARBA00012573"/>
    </source>
</evidence>
<evidence type="ECO:0000313" key="10">
    <source>
        <dbReference type="Proteomes" id="UP001408356"/>
    </source>
</evidence>
<keyword evidence="3" id="KW-0819">tRNA processing</keyword>
<proteinExistence type="inferred from homology"/>
<dbReference type="InterPro" id="IPR016589">
    <property type="entry name" value="tRNA_splic_SEN2"/>
</dbReference>
<sequence length="538" mass="60362">MADTGLPHQNGAVITPTLPAERASPAPENPTAVVPPAPRGPPLWKIHELPAPIRTFPLPSFYPNNPLSLFHVAYAWIAQILSPPREPAVIYEGFWSPSTRSVHIKDPKSIRALWEQGFYGKGHLSRSEPNWLKREQARKGAHNDHVAEVFTNKRREDRIQMKWERAKKEQEVIHRTRYEEARVAPVGPKELLALPNSQCDLDTLIYGGTIAINGTAVGNAKGDPPFDVADLTLTNGKSATLTPAGLNGDSKRPSTPIINLGAATGERQPPFKRRKSVRFSPKVESTTFELSDPPSPSQTMMVNGNGKMRDGILTSRGSMRPEEFTPALTEEPTALDTNEPIVPAAEPELTMPPVDKEHLQLTLVEAFWLGFGLGVLDVKDEANNSLSIDSLLDLARRYSYYPPRTNSLEPDDPFLINYAVYHHFRSLGWVTRPGIKFGCDWLLYHRGPAFSHAEFAIIVLPSYSNPYWKALGRDTTEKSWHWLHLVNRVQSTALKTLVLVYVDVPAPSPHRLDIPSLLKQYKIREVMVKRWLINRNRD</sequence>
<evidence type="ECO:0000313" key="9">
    <source>
        <dbReference type="EMBL" id="KAK9426692.1"/>
    </source>
</evidence>
<dbReference type="SUPFAM" id="SSF53032">
    <property type="entry name" value="tRNA-intron endonuclease catalytic domain-like"/>
    <property type="match status" value="1"/>
</dbReference>
<evidence type="ECO:0000256" key="6">
    <source>
        <dbReference type="ARBA" id="ARBA00034031"/>
    </source>
</evidence>
<evidence type="ECO:0000259" key="8">
    <source>
        <dbReference type="Pfam" id="PF01974"/>
    </source>
</evidence>
<comment type="catalytic activity">
    <reaction evidence="6">
        <text>pretRNA = a 3'-half-tRNA molecule with a 5'-OH end + a 5'-half-tRNA molecule with a 2',3'-cyclic phosphate end + an intron with a 2',3'-cyclic phosphate and a 5'-hydroxyl terminus.</text>
        <dbReference type="EC" id="4.6.1.16"/>
    </reaction>
</comment>
<dbReference type="CDD" id="cd22363">
    <property type="entry name" value="tRNA-intron_lyase_C"/>
    <property type="match status" value="1"/>
</dbReference>
<dbReference type="EMBL" id="JARVKF010000001">
    <property type="protein sequence ID" value="KAK9426692.1"/>
    <property type="molecule type" value="Genomic_DNA"/>
</dbReference>
<dbReference type="EC" id="4.6.1.16" evidence="2"/>
<accession>A0ABR2VIB4</accession>
<dbReference type="PIRSF" id="PIRSF011789">
    <property type="entry name" value="tRNA_splic_SEN2"/>
    <property type="match status" value="1"/>
</dbReference>
<dbReference type="PANTHER" id="PTHR21227:SF0">
    <property type="entry name" value="TRNA-SPLICING ENDONUCLEASE SUBUNIT SEN2"/>
    <property type="match status" value="1"/>
</dbReference>
<evidence type="ECO:0000256" key="5">
    <source>
        <dbReference type="ARBA" id="ARBA00032432"/>
    </source>
</evidence>
<evidence type="ECO:0000256" key="7">
    <source>
        <dbReference type="SAM" id="MobiDB-lite"/>
    </source>
</evidence>
<keyword evidence="10" id="KW-1185">Reference proteome</keyword>
<dbReference type="Proteomes" id="UP001408356">
    <property type="component" value="Unassembled WGS sequence"/>
</dbReference>
<dbReference type="Gene3D" id="3.40.1350.10">
    <property type="match status" value="1"/>
</dbReference>
<dbReference type="InterPro" id="IPR006676">
    <property type="entry name" value="tRNA_splic"/>
</dbReference>
<reference evidence="9 10" key="1">
    <citation type="journal article" date="2024" name="J. Plant Pathol.">
        <title>Sequence and assembly of the genome of Seiridium unicorne, isolate CBS 538.82, causal agent of cypress canker disease.</title>
        <authorList>
            <person name="Scali E."/>
            <person name="Rocca G.D."/>
            <person name="Danti R."/>
            <person name="Garbelotto M."/>
            <person name="Barberini S."/>
            <person name="Baroncelli R."/>
            <person name="Emiliani G."/>
        </authorList>
    </citation>
    <scope>NUCLEOTIDE SEQUENCE [LARGE SCALE GENOMIC DNA]</scope>
    <source>
        <strain evidence="9 10">BM-138-508</strain>
    </source>
</reference>
<protein>
    <recommendedName>
        <fullName evidence="2">tRNA-intron lyase</fullName>
        <ecNumber evidence="2">4.6.1.16</ecNumber>
    </recommendedName>
    <alternativeName>
        <fullName evidence="5">tRNA-intron endonuclease Sen2</fullName>
    </alternativeName>
</protein>